<organism evidence="1 2">
    <name type="scientific">Papilio machaon</name>
    <name type="common">Old World swallowtail butterfly</name>
    <dbReference type="NCBI Taxonomy" id="76193"/>
    <lineage>
        <taxon>Eukaryota</taxon>
        <taxon>Metazoa</taxon>
        <taxon>Ecdysozoa</taxon>
        <taxon>Arthropoda</taxon>
        <taxon>Hexapoda</taxon>
        <taxon>Insecta</taxon>
        <taxon>Pterygota</taxon>
        <taxon>Neoptera</taxon>
        <taxon>Endopterygota</taxon>
        <taxon>Lepidoptera</taxon>
        <taxon>Glossata</taxon>
        <taxon>Ditrysia</taxon>
        <taxon>Papilionoidea</taxon>
        <taxon>Papilionidae</taxon>
        <taxon>Papilioninae</taxon>
        <taxon>Papilio</taxon>
    </lineage>
</organism>
<evidence type="ECO:0000313" key="2">
    <source>
        <dbReference type="Proteomes" id="UP000053240"/>
    </source>
</evidence>
<dbReference type="InParanoid" id="A0A194RLE3"/>
<proteinExistence type="predicted"/>
<reference evidence="1 2" key="1">
    <citation type="journal article" date="2015" name="Nat. Commun.">
        <title>Outbred genome sequencing and CRISPR/Cas9 gene editing in butterflies.</title>
        <authorList>
            <person name="Li X."/>
            <person name="Fan D."/>
            <person name="Zhang W."/>
            <person name="Liu G."/>
            <person name="Zhang L."/>
            <person name="Zhao L."/>
            <person name="Fang X."/>
            <person name="Chen L."/>
            <person name="Dong Y."/>
            <person name="Chen Y."/>
            <person name="Ding Y."/>
            <person name="Zhao R."/>
            <person name="Feng M."/>
            <person name="Zhu Y."/>
            <person name="Feng Y."/>
            <person name="Jiang X."/>
            <person name="Zhu D."/>
            <person name="Xiang H."/>
            <person name="Feng X."/>
            <person name="Li S."/>
            <person name="Wang J."/>
            <person name="Zhang G."/>
            <person name="Kronforst M.R."/>
            <person name="Wang W."/>
        </authorList>
    </citation>
    <scope>NUCLEOTIDE SEQUENCE [LARGE SCALE GENOMIC DNA]</scope>
    <source>
        <strain evidence="1">Ya'a_city_454_Pm</strain>
        <tissue evidence="1">Whole body</tissue>
    </source>
</reference>
<gene>
    <name evidence="1" type="ORF">RR48_12087</name>
</gene>
<name>A0A194RLE3_PAPMA</name>
<accession>A0A194RLE3</accession>
<dbReference type="EMBL" id="KQ460045">
    <property type="protein sequence ID" value="KPJ18239.1"/>
    <property type="molecule type" value="Genomic_DNA"/>
</dbReference>
<sequence length="46" mass="5505">MAKLALKCRMPSQLSDWLAYWLQWVSTLCQLYVNADYEHDWLTELA</sequence>
<keyword evidence="2" id="KW-1185">Reference proteome</keyword>
<dbReference type="AlphaFoldDB" id="A0A194RLE3"/>
<dbReference type="Proteomes" id="UP000053240">
    <property type="component" value="Unassembled WGS sequence"/>
</dbReference>
<evidence type="ECO:0000313" key="1">
    <source>
        <dbReference type="EMBL" id="KPJ18239.1"/>
    </source>
</evidence>
<protein>
    <submittedName>
        <fullName evidence="1">Uncharacterized protein</fullName>
    </submittedName>
</protein>